<protein>
    <submittedName>
        <fullName evidence="1">Uncharacterized protein</fullName>
    </submittedName>
</protein>
<reference evidence="1 2" key="1">
    <citation type="submission" date="2018-08" db="EMBL/GenBank/DDBJ databases">
        <title>A genome reference for cultivated species of the human gut microbiota.</title>
        <authorList>
            <person name="Zou Y."/>
            <person name="Xue W."/>
            <person name="Luo G."/>
        </authorList>
    </citation>
    <scope>NUCLEOTIDE SEQUENCE [LARGE SCALE GENOMIC DNA]</scope>
    <source>
        <strain evidence="1 2">OF03-3</strain>
    </source>
</reference>
<evidence type="ECO:0000313" key="2">
    <source>
        <dbReference type="Proteomes" id="UP000285604"/>
    </source>
</evidence>
<name>A0AA92WE43_9BACT</name>
<proteinExistence type="predicted"/>
<gene>
    <name evidence="1" type="ORF">DXA63_08105</name>
</gene>
<evidence type="ECO:0000313" key="1">
    <source>
        <dbReference type="EMBL" id="RGX94869.1"/>
    </source>
</evidence>
<dbReference type="EMBL" id="QSCI01000030">
    <property type="protein sequence ID" value="RGX94869.1"/>
    <property type="molecule type" value="Genomic_DNA"/>
</dbReference>
<dbReference type="AlphaFoldDB" id="A0AA92WE43"/>
<dbReference type="Proteomes" id="UP000285604">
    <property type="component" value="Unassembled WGS sequence"/>
</dbReference>
<organism evidence="1 2">
    <name type="scientific">Segatella copri</name>
    <dbReference type="NCBI Taxonomy" id="165179"/>
    <lineage>
        <taxon>Bacteria</taxon>
        <taxon>Pseudomonadati</taxon>
        <taxon>Bacteroidota</taxon>
        <taxon>Bacteroidia</taxon>
        <taxon>Bacteroidales</taxon>
        <taxon>Prevotellaceae</taxon>
        <taxon>Segatella</taxon>
    </lineage>
</organism>
<comment type="caution">
    <text evidence="1">The sequence shown here is derived from an EMBL/GenBank/DDBJ whole genome shotgun (WGS) entry which is preliminary data.</text>
</comment>
<sequence length="69" mass="8087">MQQQEYQEVMRRKIYSQLLRWKSDDNGQNALLIDGGTTYYLSTPYVIHTSDLAEKDGIVYLPLYMTPLL</sequence>
<accession>A0AA92WE43</accession>